<sequence>MNGQNQQGNMTTYSKGRKSSVGSIQTNRDLNNLSHHELVELYTKTKAILNNSQARSARIISLDESIQLQESQQKEIKEANMKKRMESVKRSIKTDSLTDELTSTMGRLRLDPETRVPRPDDDGPSDDEGPDADSIDDTDDDDELFYGDEDDEGFDEEDEAAEQQRQRRS</sequence>
<dbReference type="Proteomes" id="UP000252139">
    <property type="component" value="Unassembled WGS sequence"/>
</dbReference>
<evidence type="ECO:0000313" key="3">
    <source>
        <dbReference type="Proteomes" id="UP000252139"/>
    </source>
</evidence>
<dbReference type="EMBL" id="PJQL01000539">
    <property type="protein sequence ID" value="RCH94786.1"/>
    <property type="molecule type" value="Genomic_DNA"/>
</dbReference>
<reference evidence="2 3" key="1">
    <citation type="journal article" date="2018" name="G3 (Bethesda)">
        <title>Phylogenetic and Phylogenomic Definition of Rhizopus Species.</title>
        <authorList>
            <person name="Gryganskyi A.P."/>
            <person name="Golan J."/>
            <person name="Dolatabadi S."/>
            <person name="Mondo S."/>
            <person name="Robb S."/>
            <person name="Idnurm A."/>
            <person name="Muszewska A."/>
            <person name="Steczkiewicz K."/>
            <person name="Masonjones S."/>
            <person name="Liao H.L."/>
            <person name="Gajdeczka M.T."/>
            <person name="Anike F."/>
            <person name="Vuek A."/>
            <person name="Anishchenko I.M."/>
            <person name="Voigt K."/>
            <person name="de Hoog G.S."/>
            <person name="Smith M.E."/>
            <person name="Heitman J."/>
            <person name="Vilgalys R."/>
            <person name="Stajich J.E."/>
        </authorList>
    </citation>
    <scope>NUCLEOTIDE SEQUENCE [LARGE SCALE GENOMIC DNA]</scope>
    <source>
        <strain evidence="2 3">CBS 357.93</strain>
    </source>
</reference>
<feature type="compositionally biased region" description="Basic and acidic residues" evidence="1">
    <location>
        <begin position="108"/>
        <end position="121"/>
    </location>
</feature>
<comment type="caution">
    <text evidence="2">The sequence shown here is derived from an EMBL/GenBank/DDBJ whole genome shotgun (WGS) entry which is preliminary data.</text>
</comment>
<feature type="compositionally biased region" description="Basic and acidic residues" evidence="1">
    <location>
        <begin position="72"/>
        <end position="93"/>
    </location>
</feature>
<keyword evidence="3" id="KW-1185">Reference proteome</keyword>
<organism evidence="2 3">
    <name type="scientific">Rhizopus azygosporus</name>
    <name type="common">Rhizopus microsporus var. azygosporus</name>
    <dbReference type="NCBI Taxonomy" id="86630"/>
    <lineage>
        <taxon>Eukaryota</taxon>
        <taxon>Fungi</taxon>
        <taxon>Fungi incertae sedis</taxon>
        <taxon>Mucoromycota</taxon>
        <taxon>Mucoromycotina</taxon>
        <taxon>Mucoromycetes</taxon>
        <taxon>Mucorales</taxon>
        <taxon>Mucorineae</taxon>
        <taxon>Rhizopodaceae</taxon>
        <taxon>Rhizopus</taxon>
    </lineage>
</organism>
<evidence type="ECO:0000313" key="2">
    <source>
        <dbReference type="EMBL" id="RCH94786.1"/>
    </source>
</evidence>
<feature type="region of interest" description="Disordered" evidence="1">
    <location>
        <begin position="1"/>
        <end position="28"/>
    </location>
</feature>
<dbReference type="AlphaFoldDB" id="A0A367JXW3"/>
<name>A0A367JXW3_RHIAZ</name>
<feature type="compositionally biased region" description="Acidic residues" evidence="1">
    <location>
        <begin position="122"/>
        <end position="161"/>
    </location>
</feature>
<protein>
    <submittedName>
        <fullName evidence="2">Uncharacterized protein</fullName>
    </submittedName>
</protein>
<evidence type="ECO:0000256" key="1">
    <source>
        <dbReference type="SAM" id="MobiDB-lite"/>
    </source>
</evidence>
<accession>A0A367JXW3</accession>
<gene>
    <name evidence="2" type="ORF">CU097_002274</name>
</gene>
<feature type="region of interest" description="Disordered" evidence="1">
    <location>
        <begin position="69"/>
        <end position="169"/>
    </location>
</feature>
<dbReference type="OrthoDB" id="2408655at2759"/>
<proteinExistence type="predicted"/>